<dbReference type="InterPro" id="IPR038885">
    <property type="entry name" value="PLB1"/>
</dbReference>
<dbReference type="EMBL" id="OC006610">
    <property type="protein sequence ID" value="CAD7266224.1"/>
    <property type="molecule type" value="Genomic_DNA"/>
</dbReference>
<accession>A0A7R9B711</accession>
<dbReference type="GO" id="GO:0006644">
    <property type="term" value="P:phospholipid metabolic process"/>
    <property type="evidence" value="ECO:0007669"/>
    <property type="project" value="TreeGrafter"/>
</dbReference>
<proteinExistence type="predicted"/>
<organism evidence="2">
    <name type="scientific">Timema shepardi</name>
    <name type="common">Walking stick</name>
    <dbReference type="NCBI Taxonomy" id="629360"/>
    <lineage>
        <taxon>Eukaryota</taxon>
        <taxon>Metazoa</taxon>
        <taxon>Ecdysozoa</taxon>
        <taxon>Arthropoda</taxon>
        <taxon>Hexapoda</taxon>
        <taxon>Insecta</taxon>
        <taxon>Pterygota</taxon>
        <taxon>Neoptera</taxon>
        <taxon>Polyneoptera</taxon>
        <taxon>Phasmatodea</taxon>
        <taxon>Timematodea</taxon>
        <taxon>Timematoidea</taxon>
        <taxon>Timematidae</taxon>
        <taxon>Timema</taxon>
    </lineage>
</organism>
<evidence type="ECO:0000313" key="2">
    <source>
        <dbReference type="EMBL" id="CAD7266224.1"/>
    </source>
</evidence>
<evidence type="ECO:0000256" key="1">
    <source>
        <dbReference type="SAM" id="MobiDB-lite"/>
    </source>
</evidence>
<sequence>MRYQQLVPLSTPFPCKTEGGRSPTPPTSVHKLRPGDIDVIGAMGDSITGGNGIAARNLVQVLVDNRGMSWSIGGQNTWREFLTLPNILKEFNPDLIGYSLGDSLSHQKGSQFNVADGGAMSRDMPFQAKLLVRRMKRDKRVDIKNHWKVKNQFSHRTEVGNHFSHLTEVKNQFSHRTEVGNHFSHLTEVKNQFSHRTEVGNHFSHLTEVKNQFSHRTEVGNHFSHLTEVKNQFSHRTEVGNHFSHLTEVKNQFSHRTEVVTIHIGSNDFCLDMCYQDEDQVPENHRNDLQRSLDYLQDNLPRTLVNLVTTTTWTMSALLPVKRQGESAGGHHPEPIPSPRKVSCFPLPYVEGVPGTSASLPHQL</sequence>
<dbReference type="PANTHER" id="PTHR21325">
    <property type="entry name" value="PHOSPHOLIPASE B, PLB1"/>
    <property type="match status" value="1"/>
</dbReference>
<dbReference type="PANTHER" id="PTHR21325:SF31">
    <property type="entry name" value="GH22081P-RELATED"/>
    <property type="match status" value="1"/>
</dbReference>
<protein>
    <submittedName>
        <fullName evidence="2">Uncharacterized protein</fullName>
    </submittedName>
</protein>
<feature type="region of interest" description="Disordered" evidence="1">
    <location>
        <begin position="1"/>
        <end position="31"/>
    </location>
</feature>
<reference evidence="2" key="1">
    <citation type="submission" date="2020-11" db="EMBL/GenBank/DDBJ databases">
        <authorList>
            <person name="Tran Van P."/>
        </authorList>
    </citation>
    <scope>NUCLEOTIDE SEQUENCE</scope>
</reference>
<gene>
    <name evidence="2" type="ORF">TSIB3V08_LOCUS10247</name>
</gene>
<name>A0A7R9B711_TIMSH</name>
<dbReference type="AlphaFoldDB" id="A0A7R9B711"/>
<dbReference type="SUPFAM" id="SSF52266">
    <property type="entry name" value="SGNH hydrolase"/>
    <property type="match status" value="2"/>
</dbReference>
<dbReference type="GO" id="GO:0004620">
    <property type="term" value="F:phospholipase activity"/>
    <property type="evidence" value="ECO:0007669"/>
    <property type="project" value="InterPro"/>
</dbReference>